<protein>
    <submittedName>
        <fullName evidence="1">Uncharacterized protein</fullName>
    </submittedName>
</protein>
<dbReference type="EMBL" id="KX507346">
    <property type="protein sequence ID" value="API81982.1"/>
    <property type="molecule type" value="Genomic_DNA"/>
</dbReference>
<dbReference type="AlphaFoldDB" id="A0A1L4BKZ0"/>
<accession>A0A1L4BKZ0</accession>
<organism evidence="1">
    <name type="scientific">Escherichia coli</name>
    <dbReference type="NCBI Taxonomy" id="562"/>
    <lineage>
        <taxon>Bacteria</taxon>
        <taxon>Pseudomonadati</taxon>
        <taxon>Pseudomonadota</taxon>
        <taxon>Gammaproteobacteria</taxon>
        <taxon>Enterobacterales</taxon>
        <taxon>Enterobacteriaceae</taxon>
        <taxon>Escherichia</taxon>
    </lineage>
</organism>
<reference evidence="1" key="1">
    <citation type="submission" date="2016-07" db="EMBL/GenBank/DDBJ databases">
        <title>Plasmid-mediated NDM-5 and mcr-1 resistance gene coexistence in Escherichia Coli isolate from pig farm in china.</title>
        <authorList>
            <person name="Kong L.H."/>
            <person name="Ma S.Z."/>
            <person name="Lei C.W."/>
            <person name="Wei J."/>
            <person name="Wang Y.X."/>
            <person name="Guan R."/>
            <person name="Liu B.H."/>
            <person name="Wang H.N."/>
        </authorList>
    </citation>
    <scope>NUCLEOTIDE SEQUENCE</scope>
    <source>
        <plasmid evidence="1">pECNDM101</plasmid>
    </source>
</reference>
<proteinExistence type="predicted"/>
<name>A0A1L4BKZ0_ECOLX</name>
<evidence type="ECO:0000313" key="1">
    <source>
        <dbReference type="EMBL" id="API81982.1"/>
    </source>
</evidence>
<keyword evidence="1" id="KW-0614">Plasmid</keyword>
<sequence>MLPEYSFFAPARVGFWNLAGNHSQPTNSLYHQMMVMESFLMLYIVKIT</sequence>
<gene>
    <name evidence="1" type="ORF">pECNDM101-0063</name>
</gene>
<geneLocation type="plasmid" evidence="1">
    <name>pECNDM101</name>
</geneLocation>